<evidence type="ECO:0000313" key="1">
    <source>
        <dbReference type="EMBL" id="SEC09917.1"/>
    </source>
</evidence>
<dbReference type="Proteomes" id="UP000198982">
    <property type="component" value="Unassembled WGS sequence"/>
</dbReference>
<protein>
    <recommendedName>
        <fullName evidence="3">DUF1652 domain-containing protein</fullName>
    </recommendedName>
</protein>
<sequence>MGDEQNKGSVTGQAPAVLTQAQWRACIEQRLAPMACSFSHAGDGTLTLRVFEPDSGRVDLVVSGLRIKSLQSEAEVLRLIDELLYELGSNSLRQPDLSS</sequence>
<proteinExistence type="predicted"/>
<organism evidence="1 2">
    <name type="scientific">Pseudomonas saponiphila</name>
    <dbReference type="NCBI Taxonomy" id="556534"/>
    <lineage>
        <taxon>Bacteria</taxon>
        <taxon>Pseudomonadati</taxon>
        <taxon>Pseudomonadota</taxon>
        <taxon>Gammaproteobacteria</taxon>
        <taxon>Pseudomonadales</taxon>
        <taxon>Pseudomonadaceae</taxon>
        <taxon>Pseudomonas</taxon>
    </lineage>
</organism>
<dbReference type="InterPro" id="IPR012448">
    <property type="entry name" value="DUF1652"/>
</dbReference>
<dbReference type="EMBL" id="FNTJ01000001">
    <property type="protein sequence ID" value="SEC09917.1"/>
    <property type="molecule type" value="Genomic_DNA"/>
</dbReference>
<name>A0A1H4PR30_9PSED</name>
<evidence type="ECO:0008006" key="3">
    <source>
        <dbReference type="Google" id="ProtNLM"/>
    </source>
</evidence>
<dbReference type="RefSeq" id="WP_092315385.1">
    <property type="nucleotide sequence ID" value="NZ_FNTJ01000001.1"/>
</dbReference>
<reference evidence="2" key="1">
    <citation type="submission" date="2016-10" db="EMBL/GenBank/DDBJ databases">
        <authorList>
            <person name="Varghese N."/>
            <person name="Submissions S."/>
        </authorList>
    </citation>
    <scope>NUCLEOTIDE SEQUENCE [LARGE SCALE GENOMIC DNA]</scope>
    <source>
        <strain evidence="2">DSM 9751</strain>
    </source>
</reference>
<dbReference type="AlphaFoldDB" id="A0A1H4PR30"/>
<dbReference type="Pfam" id="PF07865">
    <property type="entry name" value="DUF1652"/>
    <property type="match status" value="1"/>
</dbReference>
<gene>
    <name evidence="1" type="ORF">SAMN05216178_3438</name>
</gene>
<accession>A0A1H4PR30</accession>
<keyword evidence="2" id="KW-1185">Reference proteome</keyword>
<evidence type="ECO:0000313" key="2">
    <source>
        <dbReference type="Proteomes" id="UP000198982"/>
    </source>
</evidence>